<accession>G3IQ34</accession>
<dbReference type="GO" id="GO:0016887">
    <property type="term" value="F:ATP hydrolysis activity"/>
    <property type="evidence" value="ECO:0007669"/>
    <property type="project" value="TreeGrafter"/>
</dbReference>
<reference evidence="5" key="1">
    <citation type="journal article" date="2011" name="Nat. Biotechnol.">
        <title>The genomic sequence of the Chinese hamster ovary (CHO)-K1 cell line.</title>
        <authorList>
            <person name="Xu X."/>
            <person name="Nagarajan H."/>
            <person name="Lewis N.E."/>
            <person name="Pan S."/>
            <person name="Cai Z."/>
            <person name="Liu X."/>
            <person name="Chen W."/>
            <person name="Xie M."/>
            <person name="Wang W."/>
            <person name="Hammond S."/>
            <person name="Andersen M.R."/>
            <person name="Neff N."/>
            <person name="Passarelli B."/>
            <person name="Koh W."/>
            <person name="Fan H.C."/>
            <person name="Wang J."/>
            <person name="Gui Y."/>
            <person name="Lee K.H."/>
            <person name="Betenbaugh M.J."/>
            <person name="Quake S.R."/>
            <person name="Famili I."/>
            <person name="Palsson B.O."/>
            <person name="Wang J."/>
        </authorList>
    </citation>
    <scope>NUCLEOTIDE SEQUENCE [LARGE SCALE GENOMIC DNA]</scope>
    <source>
        <strain evidence="5">CHO K1 cell line</strain>
    </source>
</reference>
<dbReference type="GO" id="GO:0003682">
    <property type="term" value="F:chromatin binding"/>
    <property type="evidence" value="ECO:0007669"/>
    <property type="project" value="TreeGrafter"/>
</dbReference>
<evidence type="ECO:0000313" key="4">
    <source>
        <dbReference type="EMBL" id="EGV91242.1"/>
    </source>
</evidence>
<evidence type="ECO:0000256" key="1">
    <source>
        <dbReference type="ARBA" id="ARBA00006914"/>
    </source>
</evidence>
<evidence type="ECO:0000256" key="2">
    <source>
        <dbReference type="ARBA" id="ARBA00022741"/>
    </source>
</evidence>
<protein>
    <submittedName>
        <fullName evidence="4">ATPase family AAA domain-containing protein 2</fullName>
    </submittedName>
</protein>
<keyword evidence="3" id="KW-0067">ATP-binding</keyword>
<name>G3IQ34_CRIGR</name>
<dbReference type="GO" id="GO:0005634">
    <property type="term" value="C:nucleus"/>
    <property type="evidence" value="ECO:0007669"/>
    <property type="project" value="TreeGrafter"/>
</dbReference>
<dbReference type="GO" id="GO:0006337">
    <property type="term" value="P:nucleosome disassembly"/>
    <property type="evidence" value="ECO:0007669"/>
    <property type="project" value="TreeGrafter"/>
</dbReference>
<dbReference type="GO" id="GO:0042393">
    <property type="term" value="F:histone binding"/>
    <property type="evidence" value="ECO:0007669"/>
    <property type="project" value="TreeGrafter"/>
</dbReference>
<proteinExistence type="inferred from homology"/>
<dbReference type="InterPro" id="IPR045199">
    <property type="entry name" value="ATAD2-like"/>
</dbReference>
<comment type="similarity">
    <text evidence="1">Belongs to the AAA ATPase family.</text>
</comment>
<dbReference type="EMBL" id="JH023907">
    <property type="protein sequence ID" value="EGV91242.1"/>
    <property type="molecule type" value="Genomic_DNA"/>
</dbReference>
<evidence type="ECO:0000256" key="3">
    <source>
        <dbReference type="ARBA" id="ARBA00022840"/>
    </source>
</evidence>
<evidence type="ECO:0000313" key="5">
    <source>
        <dbReference type="Proteomes" id="UP000001075"/>
    </source>
</evidence>
<dbReference type="GO" id="GO:0045815">
    <property type="term" value="P:transcription initiation-coupled chromatin remodeling"/>
    <property type="evidence" value="ECO:0007669"/>
    <property type="project" value="TreeGrafter"/>
</dbReference>
<dbReference type="GO" id="GO:0006334">
    <property type="term" value="P:nucleosome assembly"/>
    <property type="evidence" value="ECO:0007669"/>
    <property type="project" value="TreeGrafter"/>
</dbReference>
<dbReference type="InParanoid" id="G3IQ34"/>
<dbReference type="STRING" id="10029.G3IQ34"/>
<sequence length="67" mass="7289">MSFRPRLLIVGEPGFGQSSHLAPAVIHALEKFTVYTLDIPVLFGISTTSPEETCSQVSCFPVIQKPV</sequence>
<organism evidence="4 5">
    <name type="scientific">Cricetulus griseus</name>
    <name type="common">Chinese hamster</name>
    <name type="synonym">Cricetulus barabensis griseus</name>
    <dbReference type="NCBI Taxonomy" id="10029"/>
    <lineage>
        <taxon>Eukaryota</taxon>
        <taxon>Metazoa</taxon>
        <taxon>Chordata</taxon>
        <taxon>Craniata</taxon>
        <taxon>Vertebrata</taxon>
        <taxon>Euteleostomi</taxon>
        <taxon>Mammalia</taxon>
        <taxon>Eutheria</taxon>
        <taxon>Euarchontoglires</taxon>
        <taxon>Glires</taxon>
        <taxon>Rodentia</taxon>
        <taxon>Myomorpha</taxon>
        <taxon>Muroidea</taxon>
        <taxon>Cricetidae</taxon>
        <taxon>Cricetinae</taxon>
        <taxon>Cricetulus</taxon>
    </lineage>
</organism>
<dbReference type="AlphaFoldDB" id="G3IQ34"/>
<dbReference type="PANTHER" id="PTHR23069:SF4">
    <property type="entry name" value="ATPASE FAMILY AAA DOMAIN-CONTAINING PROTEIN 2"/>
    <property type="match status" value="1"/>
</dbReference>
<dbReference type="GO" id="GO:0005524">
    <property type="term" value="F:ATP binding"/>
    <property type="evidence" value="ECO:0007669"/>
    <property type="project" value="UniProtKB-KW"/>
</dbReference>
<dbReference type="Proteomes" id="UP000001075">
    <property type="component" value="Unassembled WGS sequence"/>
</dbReference>
<gene>
    <name evidence="4" type="ORF">I79_026122</name>
</gene>
<keyword evidence="2" id="KW-0547">Nucleotide-binding</keyword>
<dbReference type="PANTHER" id="PTHR23069">
    <property type="entry name" value="AAA DOMAIN-CONTAINING"/>
    <property type="match status" value="1"/>
</dbReference>